<evidence type="ECO:0000313" key="2">
    <source>
        <dbReference type="Proteomes" id="UP001305779"/>
    </source>
</evidence>
<keyword evidence="2" id="KW-1185">Reference proteome</keyword>
<gene>
    <name evidence="1" type="ORF">PRZ48_006681</name>
</gene>
<comment type="caution">
    <text evidence="1">The sequence shown here is derived from an EMBL/GenBank/DDBJ whole genome shotgun (WGS) entry which is preliminary data.</text>
</comment>
<proteinExistence type="predicted"/>
<dbReference type="Proteomes" id="UP001305779">
    <property type="component" value="Unassembled WGS sequence"/>
</dbReference>
<reference evidence="1 2" key="1">
    <citation type="journal article" date="2023" name="G3 (Bethesda)">
        <title>A chromosome-level genome assembly of Zasmidium syzygii isolated from banana leaves.</title>
        <authorList>
            <person name="van Westerhoven A.C."/>
            <person name="Mehrabi R."/>
            <person name="Talebi R."/>
            <person name="Steentjes M.B.F."/>
            <person name="Corcolon B."/>
            <person name="Chong P.A."/>
            <person name="Kema G.H.J."/>
            <person name="Seidl M.F."/>
        </authorList>
    </citation>
    <scope>NUCLEOTIDE SEQUENCE [LARGE SCALE GENOMIC DNA]</scope>
    <source>
        <strain evidence="1 2">P124</strain>
    </source>
</reference>
<evidence type="ECO:0000313" key="1">
    <source>
        <dbReference type="EMBL" id="KAK4503253.1"/>
    </source>
</evidence>
<sequence length="160" mass="18686">MAMEGFDPDYIEREDAASITEIAGSRIDEFWILQETADAEKRDRYRQIIDAHWPTHWNTRLTDGNDILRKTGMDQMPRSGQISSTTLIKSLAVMAFWMPFRQALKHLRERIKQRKREEKKRSAKHCLPSDVKWVLLNRLEGVGEGMEWKDLAGDALGYHE</sequence>
<name>A0ABR0EPX3_ZASCE</name>
<organism evidence="1 2">
    <name type="scientific">Zasmidium cellare</name>
    <name type="common">Wine cellar mold</name>
    <name type="synonym">Racodium cellare</name>
    <dbReference type="NCBI Taxonomy" id="395010"/>
    <lineage>
        <taxon>Eukaryota</taxon>
        <taxon>Fungi</taxon>
        <taxon>Dikarya</taxon>
        <taxon>Ascomycota</taxon>
        <taxon>Pezizomycotina</taxon>
        <taxon>Dothideomycetes</taxon>
        <taxon>Dothideomycetidae</taxon>
        <taxon>Mycosphaerellales</taxon>
        <taxon>Mycosphaerellaceae</taxon>
        <taxon>Zasmidium</taxon>
    </lineage>
</organism>
<accession>A0ABR0EPX3</accession>
<dbReference type="EMBL" id="JAXOVC010000004">
    <property type="protein sequence ID" value="KAK4503253.1"/>
    <property type="molecule type" value="Genomic_DNA"/>
</dbReference>
<protein>
    <submittedName>
        <fullName evidence="1">Uncharacterized protein</fullName>
    </submittedName>
</protein>